<evidence type="ECO:0000256" key="1">
    <source>
        <dbReference type="SAM" id="MobiDB-lite"/>
    </source>
</evidence>
<dbReference type="EMBL" id="KV700116">
    <property type="protein sequence ID" value="OCF47529.1"/>
    <property type="molecule type" value="Genomic_DNA"/>
</dbReference>
<dbReference type="KEGG" id="kpin:30174799"/>
<reference evidence="4" key="2">
    <citation type="submission" date="2013-07" db="EMBL/GenBank/DDBJ databases">
        <authorList>
            <consortium name="The Broad Institute Genome Sequencing Platform"/>
            <person name="Cuomo C."/>
            <person name="Litvintseva A."/>
            <person name="Chen Y."/>
            <person name="Heitman J."/>
            <person name="Sun S."/>
            <person name="Springer D."/>
            <person name="Dromer F."/>
            <person name="Young S.K."/>
            <person name="Zeng Q."/>
            <person name="Gargeya S."/>
            <person name="Fitzgerald M."/>
            <person name="Abouelleil A."/>
            <person name="Alvarado L."/>
            <person name="Berlin A.M."/>
            <person name="Chapman S.B."/>
            <person name="Dewar J."/>
            <person name="Goldberg J."/>
            <person name="Griggs A."/>
            <person name="Gujja S."/>
            <person name="Hansen M."/>
            <person name="Howarth C."/>
            <person name="Imamovic A."/>
            <person name="Larimer J."/>
            <person name="McCowan C."/>
            <person name="Murphy C."/>
            <person name="Pearson M."/>
            <person name="Priest M."/>
            <person name="Roberts A."/>
            <person name="Saif S."/>
            <person name="Shea T."/>
            <person name="Sykes S."/>
            <person name="Wortman J."/>
            <person name="Nusbaum C."/>
            <person name="Birren B."/>
        </authorList>
    </citation>
    <scope>NUCLEOTIDE SEQUENCE</scope>
    <source>
        <strain evidence="4">CBS 10737</strain>
    </source>
</reference>
<name>A0A1B9HW97_9TREE</name>
<feature type="compositionally biased region" description="Low complexity" evidence="1">
    <location>
        <begin position="147"/>
        <end position="177"/>
    </location>
</feature>
<dbReference type="GeneID" id="30174799"/>
<feature type="region of interest" description="Disordered" evidence="1">
    <location>
        <begin position="124"/>
        <end position="182"/>
    </location>
</feature>
<dbReference type="RefSeq" id="XP_019008748.1">
    <property type="nucleotide sequence ID" value="XM_019158135.1"/>
</dbReference>
<protein>
    <submittedName>
        <fullName evidence="3">Uncharacterized protein</fullName>
    </submittedName>
</protein>
<dbReference type="OrthoDB" id="2595605at2759"/>
<dbReference type="EMBL" id="CP144520">
    <property type="protein sequence ID" value="WWC67688.1"/>
    <property type="molecule type" value="Genomic_DNA"/>
</dbReference>
<dbReference type="AlphaFoldDB" id="A0A1B9HW97"/>
<evidence type="ECO:0000313" key="4">
    <source>
        <dbReference type="EMBL" id="WWC67688.1"/>
    </source>
</evidence>
<proteinExistence type="predicted"/>
<feature type="compositionally biased region" description="Polar residues" evidence="1">
    <location>
        <begin position="124"/>
        <end position="146"/>
    </location>
</feature>
<accession>A0A1B9HW97</accession>
<keyword evidence="2" id="KW-1133">Transmembrane helix</keyword>
<sequence>MSTSNSNLPFGLSKIFKPITPKIIAKTKLKSNLFLLFLFKIIFLFFPPYLNLKLLLIKIIDKFIQNRKNLREISYSENVFYYFEFLITSVLIFNIIESFISIQYPINYSPEIKQNLILTPSKLSSPLTRSYSPSKIPTTSSQTLQRSIYKSSPISTPIKSSSNQNQNLNISQSSPNSKSPTTVKLFKLSSSSSSSIKNQSPSKSGLFFEEKDKNQQNDNFILIDREEKLWVDNVLKGVRGKSGKIGL</sequence>
<reference evidence="4" key="4">
    <citation type="submission" date="2024-02" db="EMBL/GenBank/DDBJ databases">
        <title>Comparative genomics of Cryptococcus and Kwoniella reveals pathogenesis evolution and contrasting modes of karyotype evolution via chromosome fusion or intercentromeric recombination.</title>
        <authorList>
            <person name="Coelho M.A."/>
            <person name="David-Palma M."/>
            <person name="Shea T."/>
            <person name="Bowers K."/>
            <person name="McGinley-Smith S."/>
            <person name="Mohammad A.W."/>
            <person name="Gnirke A."/>
            <person name="Yurkov A.M."/>
            <person name="Nowrousian M."/>
            <person name="Sun S."/>
            <person name="Cuomo C.A."/>
            <person name="Heitman J."/>
        </authorList>
    </citation>
    <scope>NUCLEOTIDE SEQUENCE</scope>
    <source>
        <strain evidence="4">CBS 10737</strain>
    </source>
</reference>
<gene>
    <name evidence="3" type="ORF">I206_06430</name>
    <name evidence="4" type="ORF">I206_101600</name>
</gene>
<evidence type="ECO:0000313" key="3">
    <source>
        <dbReference type="EMBL" id="OCF47529.1"/>
    </source>
</evidence>
<reference evidence="3" key="3">
    <citation type="submission" date="2016-07" db="EMBL/GenBank/DDBJ databases">
        <title>Evolution of pathogenesis and genome organization in the Tremellales.</title>
        <authorList>
            <person name="Cuomo C."/>
            <person name="Litvintseva A."/>
            <person name="Heitman J."/>
            <person name="Chen Y."/>
            <person name="Sun S."/>
            <person name="Springer D."/>
            <person name="Dromer F."/>
            <person name="Young S."/>
            <person name="Zeng Q."/>
            <person name="Chapman S."/>
            <person name="Gujja S."/>
            <person name="Saif S."/>
            <person name="Birren B."/>
        </authorList>
    </citation>
    <scope>NUCLEOTIDE SEQUENCE</scope>
    <source>
        <strain evidence="3">CBS 10737</strain>
    </source>
</reference>
<organism evidence="3">
    <name type="scientific">Kwoniella pini CBS 10737</name>
    <dbReference type="NCBI Taxonomy" id="1296096"/>
    <lineage>
        <taxon>Eukaryota</taxon>
        <taxon>Fungi</taxon>
        <taxon>Dikarya</taxon>
        <taxon>Basidiomycota</taxon>
        <taxon>Agaricomycotina</taxon>
        <taxon>Tremellomycetes</taxon>
        <taxon>Tremellales</taxon>
        <taxon>Cryptococcaceae</taxon>
        <taxon>Kwoniella</taxon>
    </lineage>
</organism>
<evidence type="ECO:0000313" key="5">
    <source>
        <dbReference type="Proteomes" id="UP000094020"/>
    </source>
</evidence>
<keyword evidence="5" id="KW-1185">Reference proteome</keyword>
<keyword evidence="2" id="KW-0472">Membrane</keyword>
<feature type="transmembrane region" description="Helical" evidence="2">
    <location>
        <begin position="78"/>
        <end position="96"/>
    </location>
</feature>
<evidence type="ECO:0000256" key="2">
    <source>
        <dbReference type="SAM" id="Phobius"/>
    </source>
</evidence>
<dbReference type="Proteomes" id="UP000094020">
    <property type="component" value="Chromosome 2"/>
</dbReference>
<reference evidence="3" key="1">
    <citation type="submission" date="2013-07" db="EMBL/GenBank/DDBJ databases">
        <title>The Genome Sequence of Cryptococcus pinus CBS10737.</title>
        <authorList>
            <consortium name="The Broad Institute Genome Sequencing Platform"/>
            <person name="Cuomo C."/>
            <person name="Litvintseva A."/>
            <person name="Chen Y."/>
            <person name="Heitman J."/>
            <person name="Sun S."/>
            <person name="Springer D."/>
            <person name="Dromer F."/>
            <person name="Young S.K."/>
            <person name="Zeng Q."/>
            <person name="Gargeya S."/>
            <person name="Fitzgerald M."/>
            <person name="Abouelleil A."/>
            <person name="Alvarado L."/>
            <person name="Berlin A.M."/>
            <person name="Chapman S.B."/>
            <person name="Dewar J."/>
            <person name="Goldberg J."/>
            <person name="Griggs A."/>
            <person name="Gujja S."/>
            <person name="Hansen M."/>
            <person name="Howarth C."/>
            <person name="Imamovic A."/>
            <person name="Larimer J."/>
            <person name="McCowan C."/>
            <person name="Murphy C."/>
            <person name="Pearson M."/>
            <person name="Priest M."/>
            <person name="Roberts A."/>
            <person name="Saif S."/>
            <person name="Shea T."/>
            <person name="Sykes S."/>
            <person name="Wortman J."/>
            <person name="Nusbaum C."/>
            <person name="Birren B."/>
        </authorList>
    </citation>
    <scope>NUCLEOTIDE SEQUENCE [LARGE SCALE GENOMIC DNA]</scope>
    <source>
        <strain evidence="3">CBS 10737</strain>
    </source>
</reference>
<keyword evidence="2" id="KW-0812">Transmembrane</keyword>
<feature type="transmembrane region" description="Helical" evidence="2">
    <location>
        <begin position="33"/>
        <end position="57"/>
    </location>
</feature>